<dbReference type="EMBL" id="JAUNZN010000007">
    <property type="protein sequence ID" value="KAK4818203.1"/>
    <property type="molecule type" value="Genomic_DNA"/>
</dbReference>
<evidence type="ECO:0000313" key="1">
    <source>
        <dbReference type="EMBL" id="KAK4818203.1"/>
    </source>
</evidence>
<dbReference type="PANTHER" id="PTHR33332">
    <property type="entry name" value="REVERSE TRANSCRIPTASE DOMAIN-CONTAINING PROTEIN"/>
    <property type="match status" value="1"/>
</dbReference>
<organism evidence="1 2">
    <name type="scientific">Mycteria americana</name>
    <name type="common">Wood stork</name>
    <dbReference type="NCBI Taxonomy" id="33587"/>
    <lineage>
        <taxon>Eukaryota</taxon>
        <taxon>Metazoa</taxon>
        <taxon>Chordata</taxon>
        <taxon>Craniata</taxon>
        <taxon>Vertebrata</taxon>
        <taxon>Euteleostomi</taxon>
        <taxon>Archelosauria</taxon>
        <taxon>Archosauria</taxon>
        <taxon>Dinosauria</taxon>
        <taxon>Saurischia</taxon>
        <taxon>Theropoda</taxon>
        <taxon>Coelurosauria</taxon>
        <taxon>Aves</taxon>
        <taxon>Neognathae</taxon>
        <taxon>Neoaves</taxon>
        <taxon>Aequornithes</taxon>
        <taxon>Ciconiiformes</taxon>
        <taxon>Ciconiidae</taxon>
        <taxon>Mycteria</taxon>
    </lineage>
</organism>
<feature type="non-terminal residue" evidence="1">
    <location>
        <position position="300"/>
    </location>
</feature>
<dbReference type="Proteomes" id="UP001333110">
    <property type="component" value="Unassembled WGS sequence"/>
</dbReference>
<proteinExistence type="predicted"/>
<comment type="caution">
    <text evidence="1">The sequence shown here is derived from an EMBL/GenBank/DDBJ whole genome shotgun (WGS) entry which is preliminary data.</text>
</comment>
<keyword evidence="2" id="KW-1185">Reference proteome</keyword>
<evidence type="ECO:0000313" key="2">
    <source>
        <dbReference type="Proteomes" id="UP001333110"/>
    </source>
</evidence>
<dbReference type="AlphaFoldDB" id="A0AAN7MXX4"/>
<gene>
    <name evidence="1" type="ORF">QYF61_008587</name>
</gene>
<protein>
    <submittedName>
        <fullName evidence="1">Uncharacterized protein</fullName>
    </submittedName>
</protein>
<name>A0AAN7MXX4_MYCAM</name>
<accession>A0AAN7MXX4</accession>
<sequence>MPLYSALVRPHLKYCVQFWAPQYKKDIELLERVQRKATKLVKGLENNSYEERLRELGLFSLEKQRLRRDLIAHYNYLKGGFREVGVGLFSQGTSNRMRGNGLKMRQKRFRLDIRKHFLTEGWSSIGTGCPERSNMGVFQTIDSLMGGSKEDAARPFSMMFSGRTRGNGNKLKHRKFHLNIKELFHFRSGQAPEQASQRGCGVSIYADFQNPTGLGPQQPKEMRLRGAVLGTYNYVRRNYKRSTVLARGKGHRLQFGRLRLPLRKRCIFTGMVVWPWNGLTQDSVESASFEAFKTQLAKVR</sequence>
<reference evidence="1 2" key="1">
    <citation type="journal article" date="2023" name="J. Hered.">
        <title>Chromosome-level genome of the wood stork (Mycteria americana) provides insight into avian chromosome evolution.</title>
        <authorList>
            <person name="Flamio R. Jr."/>
            <person name="Ramstad K.M."/>
        </authorList>
    </citation>
    <scope>NUCLEOTIDE SEQUENCE [LARGE SCALE GENOMIC DNA]</scope>
    <source>
        <strain evidence="1">JAX WOST 10</strain>
    </source>
</reference>